<dbReference type="OrthoDB" id="4773835at2"/>
<evidence type="ECO:0000256" key="1">
    <source>
        <dbReference type="SAM" id="MobiDB-lite"/>
    </source>
</evidence>
<evidence type="ECO:0008006" key="4">
    <source>
        <dbReference type="Google" id="ProtNLM"/>
    </source>
</evidence>
<evidence type="ECO:0000313" key="3">
    <source>
        <dbReference type="Proteomes" id="UP000450000"/>
    </source>
</evidence>
<accession>A0A6N7L530</accession>
<comment type="caution">
    <text evidence="2">The sequence shown here is derived from an EMBL/GenBank/DDBJ whole genome shotgun (WGS) entry which is preliminary data.</text>
</comment>
<evidence type="ECO:0000313" key="2">
    <source>
        <dbReference type="EMBL" id="MQS17434.1"/>
    </source>
</evidence>
<feature type="region of interest" description="Disordered" evidence="1">
    <location>
        <begin position="114"/>
        <end position="178"/>
    </location>
</feature>
<reference evidence="2 3" key="1">
    <citation type="submission" date="2019-09" db="EMBL/GenBank/DDBJ databases">
        <title>Genome Sequences of Streptomyces kaniharaensis ATCC 21070.</title>
        <authorList>
            <person name="Zhu W."/>
            <person name="De Crecy-Lagard V."/>
            <person name="Richards N.G."/>
        </authorList>
    </citation>
    <scope>NUCLEOTIDE SEQUENCE [LARGE SCALE GENOMIC DNA]</scope>
    <source>
        <strain evidence="2 3">SF-557</strain>
    </source>
</reference>
<gene>
    <name evidence="2" type="ORF">F7Q99_35945</name>
</gene>
<proteinExistence type="predicted"/>
<dbReference type="EMBL" id="WBOF01000004">
    <property type="protein sequence ID" value="MQS17434.1"/>
    <property type="molecule type" value="Genomic_DNA"/>
</dbReference>
<organism evidence="2 3">
    <name type="scientific">Streptomyces kaniharaensis</name>
    <dbReference type="NCBI Taxonomy" id="212423"/>
    <lineage>
        <taxon>Bacteria</taxon>
        <taxon>Bacillati</taxon>
        <taxon>Actinomycetota</taxon>
        <taxon>Actinomycetes</taxon>
        <taxon>Kitasatosporales</taxon>
        <taxon>Streptomycetaceae</taxon>
        <taxon>Streptomyces</taxon>
    </lineage>
</organism>
<dbReference type="Proteomes" id="UP000450000">
    <property type="component" value="Unassembled WGS sequence"/>
</dbReference>
<name>A0A6N7L530_9ACTN</name>
<dbReference type="Gene3D" id="1.25.40.10">
    <property type="entry name" value="Tetratricopeptide repeat domain"/>
    <property type="match status" value="1"/>
</dbReference>
<feature type="compositionally biased region" description="Basic and acidic residues" evidence="1">
    <location>
        <begin position="117"/>
        <end position="128"/>
    </location>
</feature>
<protein>
    <recommendedName>
        <fullName evidence="4">Tetratricopeptide repeat protein</fullName>
    </recommendedName>
</protein>
<feature type="compositionally biased region" description="Acidic residues" evidence="1">
    <location>
        <begin position="131"/>
        <end position="171"/>
    </location>
</feature>
<dbReference type="RefSeq" id="WP_153470255.1">
    <property type="nucleotide sequence ID" value="NZ_WBOF01000004.1"/>
</dbReference>
<keyword evidence="3" id="KW-1185">Reference proteome</keyword>
<dbReference type="AlphaFoldDB" id="A0A6N7L530"/>
<sequence length="554" mass="61206">MSTTTRPSADKQRRVQRTQPTRLARLLDAETQIGYQKALQEVASASEAGRLPSRLDHYGLDLALRILMQQDYMMWSPLAAGHLWPDVYQPLTQTLPGTRAKRALAALERAHLAGAREATEDGDFHPGEVLDAYDEDDEDDDEEEDGLEDAEPDSADASDDGEDPAAPDTEDLGIAPGPQKDAEIAARWWLDRLAEDGVLPRYRMPDPYPGRAEVPLDAALDTLRATADVEGYEDELHRIVAAEPRDVDAYAHLGSLALQRHDGEFGDLISYVGPTAADRRRHLKEALAWYEAAVAVGEASLPMIFHGRLPWSQMDNRPFLRAVRGLALTLWRLGRFNSAELVLVTLLYLNPTDNQGARELLPDVRAHRRWHPGITEADDQRIRNDVLVVARRPVHTRPGSLRTLLTGAEQPTPDAVADIVRRAAAQALGATWDGRSSHVVVGHPDAGIKVTIVARHQRGHSLTPDEYWWDAHNAGSDMDGPVLFTLVADRGYIAVAQLLRADQLAPYRAADLPRRDRTAFTTTFIHGDTRYGTDLASLIDHALDVLPAQPGART</sequence>
<dbReference type="InterPro" id="IPR011990">
    <property type="entry name" value="TPR-like_helical_dom_sf"/>
</dbReference>